<proteinExistence type="predicted"/>
<evidence type="ECO:0000256" key="6">
    <source>
        <dbReference type="SAM" id="Coils"/>
    </source>
</evidence>
<gene>
    <name evidence="11" type="ORF">GDO81_004312</name>
</gene>
<dbReference type="PROSITE" id="PS50871">
    <property type="entry name" value="C1Q"/>
    <property type="match status" value="1"/>
</dbReference>
<comment type="subcellular location">
    <subcellularLocation>
        <location evidence="1">Secreted</location>
    </subcellularLocation>
</comment>
<feature type="domain" description="EMI" evidence="10">
    <location>
        <begin position="94"/>
        <end position="170"/>
    </location>
</feature>
<protein>
    <recommendedName>
        <fullName evidence="13">Multimerin-2</fullName>
    </recommendedName>
</protein>
<dbReference type="GO" id="GO:0005576">
    <property type="term" value="C:extracellular region"/>
    <property type="evidence" value="ECO:0007669"/>
    <property type="project" value="UniProtKB-SubCell"/>
</dbReference>
<evidence type="ECO:0000256" key="5">
    <source>
        <dbReference type="ARBA" id="ARBA00023157"/>
    </source>
</evidence>
<feature type="signal peptide" evidence="8">
    <location>
        <begin position="1"/>
        <end position="23"/>
    </location>
</feature>
<dbReference type="GO" id="GO:0090051">
    <property type="term" value="P:negative regulation of cell migration involved in sprouting angiogenesis"/>
    <property type="evidence" value="ECO:0007669"/>
    <property type="project" value="TreeGrafter"/>
</dbReference>
<dbReference type="SMART" id="SM00110">
    <property type="entry name" value="C1Q"/>
    <property type="match status" value="1"/>
</dbReference>
<evidence type="ECO:0000256" key="3">
    <source>
        <dbReference type="ARBA" id="ARBA00022729"/>
    </source>
</evidence>
<feature type="coiled-coil region" evidence="6">
    <location>
        <begin position="282"/>
        <end position="344"/>
    </location>
</feature>
<sequence length="997" mass="113810">MAEKLYVTICCLGLMILASSTLAKTHIYSAGSSPIGSIFEVHGVSTFAHGLPGQEESTDKGNVPHHRHVHKPNPTSSETKGTQSPQTEPPKPKRGKWCSFVRKQIVTYVDVCKTEKYVIRSEQPCPNGTPDCQKTMYRLAQKPIYELKRKFVTSLEWKCCPGYTGSSCDYADPNAIHIPVDLMSSSEKTEEAPVSAEVTEMIKAVESQENLLQDIQNDIHEAASHLQDLQNVLGNNASVALVNSQNQSEIDDRVVREVVLPHVENFLKAHFSPIWTSFNKSLQNLNNMVKNLSESVEINRRTLDIFLENSVPKKDLYELGTKFESKIQENVDKLEQMKQQIENNFHTQQTVIEHNLTMIKADTDVKLKRNLKFQHSQYSFLNFSIGELRRGQEQIQDDLLDLGQNITLLCFPKQGEVTSMASHQVNETLMEHENQIKDLLTESEAAFENINILERWLKDLRTEYKQNSEKVQIQFMEKSLIMEEIKDLLLRQVMELNDSVINIQNGSDELFKYCDCHKMNMDIIALEEIQRNFSNQFRDVLYGIEDVKQKEGSSKTYLQHSVEDLAQALQFNRQSLAAQQEQGRKLMLISSQLQTQMKNLTDEVNLIRTDNSQIHKHIKHLDSSFRSLLEDAIRHERVLEAILGEEALELLSEENPVAVYMTVIKMHEVLNTTLHVLEKHLLNTDSLSERLQFLEMQYGNQNSPDSFSTLNVEQGKAVDGSYHGSGLEHMEPNHEASRDNHAYESDYNDIIILKKDLQQLRVKVNELESSKNETIENALKPLDTSISYMKLDIENLRELYNEHMQLFHKIFGNYEALISSEIPLDIAKLQSFIDKKMKKRQKESDPHSKKQANKQSEENWQSDEIGLPTQDPLVAFTASFSDGAEGAKIIKFNEIHFNYGDVFPSEDGHFTAPYNGVYAFSISVDFGIGKGLGHLVINALRRIALHNHSTDPVESLKHQFAVVELKKNEKVWFELLQGSIKKNTLGTSLSGYLIFKT</sequence>
<evidence type="ECO:0000259" key="10">
    <source>
        <dbReference type="PROSITE" id="PS51041"/>
    </source>
</evidence>
<feature type="region of interest" description="Disordered" evidence="7">
    <location>
        <begin position="837"/>
        <end position="865"/>
    </location>
</feature>
<evidence type="ECO:0000256" key="4">
    <source>
        <dbReference type="ARBA" id="ARBA00023054"/>
    </source>
</evidence>
<dbReference type="AlphaFoldDB" id="A0AAV6ZRU9"/>
<dbReference type="PANTHER" id="PTHR15427">
    <property type="entry name" value="EMILIN ELASTIN MICROFIBRIL INTERFACE-LOCATED PROTEIN ELASTIN MICROFIBRIL INTERFACER"/>
    <property type="match status" value="1"/>
</dbReference>
<dbReference type="InterPro" id="IPR050392">
    <property type="entry name" value="Collagen/C1q_domain"/>
</dbReference>
<dbReference type="Proteomes" id="UP000824782">
    <property type="component" value="Unassembled WGS sequence"/>
</dbReference>
<dbReference type="PANTHER" id="PTHR15427:SF6">
    <property type="entry name" value="MULTIMERIN-2"/>
    <property type="match status" value="1"/>
</dbReference>
<dbReference type="EMBL" id="WNYA01000011">
    <property type="protein sequence ID" value="KAG8551857.1"/>
    <property type="molecule type" value="Genomic_DNA"/>
</dbReference>
<comment type="caution">
    <text evidence="11">The sequence shown here is derived from an EMBL/GenBank/DDBJ whole genome shotgun (WGS) entry which is preliminary data.</text>
</comment>
<keyword evidence="5" id="KW-1015">Disulfide bond</keyword>
<keyword evidence="2" id="KW-0964">Secreted</keyword>
<feature type="region of interest" description="Disordered" evidence="7">
    <location>
        <begin position="49"/>
        <end position="95"/>
    </location>
</feature>
<dbReference type="InterPro" id="IPR008983">
    <property type="entry name" value="Tumour_necrosis_fac-like_dom"/>
</dbReference>
<dbReference type="GO" id="GO:0030948">
    <property type="term" value="P:negative regulation of vascular endothelial growth factor receptor signaling pathway"/>
    <property type="evidence" value="ECO:0007669"/>
    <property type="project" value="TreeGrafter"/>
</dbReference>
<evidence type="ECO:0008006" key="13">
    <source>
        <dbReference type="Google" id="ProtNLM"/>
    </source>
</evidence>
<dbReference type="Gene3D" id="2.60.120.40">
    <property type="match status" value="1"/>
</dbReference>
<accession>A0AAV6ZRU9</accession>
<evidence type="ECO:0000256" key="1">
    <source>
        <dbReference type="ARBA" id="ARBA00004613"/>
    </source>
</evidence>
<evidence type="ECO:0000256" key="7">
    <source>
        <dbReference type="SAM" id="MobiDB-lite"/>
    </source>
</evidence>
<reference evidence="11" key="1">
    <citation type="thesis" date="2020" institute="ProQuest LLC" country="789 East Eisenhower Parkway, Ann Arbor, MI, USA">
        <title>Comparative Genomics and Chromosome Evolution.</title>
        <authorList>
            <person name="Mudd A.B."/>
        </authorList>
    </citation>
    <scope>NUCLEOTIDE SEQUENCE</scope>
    <source>
        <strain evidence="11">237g6f4</strain>
        <tissue evidence="11">Blood</tissue>
    </source>
</reference>
<name>A0AAV6ZRU9_ENGPU</name>
<evidence type="ECO:0000256" key="2">
    <source>
        <dbReference type="ARBA" id="ARBA00022525"/>
    </source>
</evidence>
<evidence type="ECO:0000256" key="8">
    <source>
        <dbReference type="SAM" id="SignalP"/>
    </source>
</evidence>
<dbReference type="Pfam" id="PF00386">
    <property type="entry name" value="C1q"/>
    <property type="match status" value="1"/>
</dbReference>
<feature type="compositionally biased region" description="Polar residues" evidence="7">
    <location>
        <begin position="73"/>
        <end position="86"/>
    </location>
</feature>
<feature type="coiled-coil region" evidence="6">
    <location>
        <begin position="422"/>
        <end position="449"/>
    </location>
</feature>
<dbReference type="PROSITE" id="PS51041">
    <property type="entry name" value="EMI"/>
    <property type="match status" value="1"/>
</dbReference>
<feature type="coiled-coil region" evidence="6">
    <location>
        <begin position="750"/>
        <end position="777"/>
    </location>
</feature>
<dbReference type="InterPro" id="IPR001073">
    <property type="entry name" value="C1q_dom"/>
</dbReference>
<keyword evidence="12" id="KW-1185">Reference proteome</keyword>
<organism evidence="11 12">
    <name type="scientific">Engystomops pustulosus</name>
    <name type="common">Tungara frog</name>
    <name type="synonym">Physalaemus pustulosus</name>
    <dbReference type="NCBI Taxonomy" id="76066"/>
    <lineage>
        <taxon>Eukaryota</taxon>
        <taxon>Metazoa</taxon>
        <taxon>Chordata</taxon>
        <taxon>Craniata</taxon>
        <taxon>Vertebrata</taxon>
        <taxon>Euteleostomi</taxon>
        <taxon>Amphibia</taxon>
        <taxon>Batrachia</taxon>
        <taxon>Anura</taxon>
        <taxon>Neobatrachia</taxon>
        <taxon>Hyloidea</taxon>
        <taxon>Leptodactylidae</taxon>
        <taxon>Leiuperinae</taxon>
        <taxon>Engystomops</taxon>
    </lineage>
</organism>
<feature type="coiled-coil region" evidence="6">
    <location>
        <begin position="198"/>
        <end position="232"/>
    </location>
</feature>
<dbReference type="EMBL" id="WNYA01000011">
    <property type="protein sequence ID" value="KAG8551856.1"/>
    <property type="molecule type" value="Genomic_DNA"/>
</dbReference>
<feature type="domain" description="C1q" evidence="9">
    <location>
        <begin position="869"/>
        <end position="997"/>
    </location>
</feature>
<evidence type="ECO:0000259" key="9">
    <source>
        <dbReference type="PROSITE" id="PS50871"/>
    </source>
</evidence>
<feature type="chain" id="PRO_5044715479" description="Multimerin-2" evidence="8">
    <location>
        <begin position="24"/>
        <end position="997"/>
    </location>
</feature>
<dbReference type="SUPFAM" id="SSF49842">
    <property type="entry name" value="TNF-like"/>
    <property type="match status" value="1"/>
</dbReference>
<evidence type="ECO:0000313" key="11">
    <source>
        <dbReference type="EMBL" id="KAG8551857.1"/>
    </source>
</evidence>
<keyword evidence="3 8" id="KW-0732">Signal</keyword>
<keyword evidence="4 6" id="KW-0175">Coiled coil</keyword>
<dbReference type="InterPro" id="IPR011489">
    <property type="entry name" value="EMI_domain"/>
</dbReference>
<dbReference type="Pfam" id="PF07546">
    <property type="entry name" value="EMI"/>
    <property type="match status" value="1"/>
</dbReference>
<evidence type="ECO:0000313" key="12">
    <source>
        <dbReference type="Proteomes" id="UP000824782"/>
    </source>
</evidence>